<comment type="caution">
    <text evidence="2">The sequence shown here is derived from an EMBL/GenBank/DDBJ whole genome shotgun (WGS) entry which is preliminary data.</text>
</comment>
<name>A0ABT3DWL1_9XANT</name>
<evidence type="ECO:0000313" key="3">
    <source>
        <dbReference type="Proteomes" id="UP001320843"/>
    </source>
</evidence>
<evidence type="ECO:0000313" key="2">
    <source>
        <dbReference type="EMBL" id="MCW0399898.1"/>
    </source>
</evidence>
<proteinExistence type="predicted"/>
<sequence>MRYILAWGLALLWIFQSDSANALQMITGKVTQIEATYMPTQIPFLLSEGNPTCPAGKPVYWAKDQENNKAIYAMLMSAFVSGKRVTFIMDDNDTSCAGKFIYMVD</sequence>
<keyword evidence="1" id="KW-0732">Signal</keyword>
<dbReference type="Proteomes" id="UP001320843">
    <property type="component" value="Unassembled WGS sequence"/>
</dbReference>
<protein>
    <submittedName>
        <fullName evidence="2">Uncharacterized protein</fullName>
    </submittedName>
</protein>
<feature type="signal peptide" evidence="1">
    <location>
        <begin position="1"/>
        <end position="22"/>
    </location>
</feature>
<reference evidence="2 3" key="1">
    <citation type="submission" date="2022-06" db="EMBL/GenBank/DDBJ databases">
        <title>Dynamics of rice microbiomes reveals core vertical transmitted seed endophytes.</title>
        <authorList>
            <person name="Liao K."/>
            <person name="Zhang X."/>
        </authorList>
    </citation>
    <scope>NUCLEOTIDE SEQUENCE [LARGE SCALE GENOMIC DNA]</scope>
    <source>
        <strain evidence="2 3">YT10-10-1</strain>
    </source>
</reference>
<evidence type="ECO:0000256" key="1">
    <source>
        <dbReference type="SAM" id="SignalP"/>
    </source>
</evidence>
<gene>
    <name evidence="2" type="ORF">NB700_002454</name>
</gene>
<dbReference type="EMBL" id="JANFWR010000015">
    <property type="protein sequence ID" value="MCW0399898.1"/>
    <property type="molecule type" value="Genomic_DNA"/>
</dbReference>
<keyword evidence="3" id="KW-1185">Reference proteome</keyword>
<dbReference type="RefSeq" id="WP_148828856.1">
    <property type="nucleotide sequence ID" value="NZ_CP099530.1"/>
</dbReference>
<accession>A0ABT3DWL1</accession>
<organism evidence="2 3">
    <name type="scientific">Xanthomonas sacchari</name>
    <dbReference type="NCBI Taxonomy" id="56458"/>
    <lineage>
        <taxon>Bacteria</taxon>
        <taxon>Pseudomonadati</taxon>
        <taxon>Pseudomonadota</taxon>
        <taxon>Gammaproteobacteria</taxon>
        <taxon>Lysobacterales</taxon>
        <taxon>Lysobacteraceae</taxon>
        <taxon>Xanthomonas</taxon>
    </lineage>
</organism>
<feature type="chain" id="PRO_5046861541" evidence="1">
    <location>
        <begin position="23"/>
        <end position="105"/>
    </location>
</feature>